<organism evidence="2 3">
    <name type="scientific">Elasticomyces elasticus</name>
    <dbReference type="NCBI Taxonomy" id="574655"/>
    <lineage>
        <taxon>Eukaryota</taxon>
        <taxon>Fungi</taxon>
        <taxon>Dikarya</taxon>
        <taxon>Ascomycota</taxon>
        <taxon>Pezizomycotina</taxon>
        <taxon>Dothideomycetes</taxon>
        <taxon>Dothideomycetidae</taxon>
        <taxon>Mycosphaerellales</taxon>
        <taxon>Teratosphaeriaceae</taxon>
        <taxon>Elasticomyces</taxon>
    </lineage>
</organism>
<protein>
    <submittedName>
        <fullName evidence="2">Uncharacterized protein</fullName>
    </submittedName>
</protein>
<feature type="compositionally biased region" description="Low complexity" evidence="1">
    <location>
        <begin position="492"/>
        <end position="504"/>
    </location>
</feature>
<feature type="compositionally biased region" description="Polar residues" evidence="1">
    <location>
        <begin position="442"/>
        <end position="462"/>
    </location>
</feature>
<feature type="region of interest" description="Disordered" evidence="1">
    <location>
        <begin position="350"/>
        <end position="543"/>
    </location>
</feature>
<sequence>MTGVPVVTGNGSVYATCDGLPRYAGYVQYASMVNRSIPATASTVYGIATSTSGSFSNPAPSCIIPEPQCNSLLSNWHATNYLVFPFNTSTGLHTSWPNGPPTDFPHCNASSGDYTHWTNDTSLYTDGSGCWLKGAAARLFYWPEPRQEGNHSCPDGTWTIPSSAPTSPANATALVTRVLTLSEDYYDVPAMTITMTSPTMYLSIQDLEARDASWGFVGAPIPATVIPVAPGSLMSMIIAPPLITNEALSSSAMSVIAHREWRSIRICLGMIGSSIRPVSAGLPPAMPCDTIFDDFYAPWVQIPATARSRGGVETCNLMFGWDPPVALTAAVTAAGPGQASVTLTTSDQTFGSTSAAPGPEVVRASTTPTASPELVTTTTEGAVAPSSSALPPSTAQSPAQTSVPDPESLSEADPSAASMDAQAPGQTTAADPGSSADGDPETASSTAQAPGQTTVASLGTSTDGDPGAASSAGPGASAGSPDQPADPSPTQGNTNGGAATTTAGVTPIASEPDSDPSSEGSSNRAITPIDSGSSAVTVVSDTSSREQVIAVSGDGSVTLSADQQSTIGTQQVSVNGQGQVVESSTTTITFAPSQGPATAVIPATASQDLGATGVAIAGQTLTSGGTDITTNGATISALSSGQLVIASDGTTSTASPRSNGVVEIEVDLSAAIVAVPSTAVSGVVVAGQTLVPGGSAFTVNGATISALSSGRIVIASADTTSTVSPQSNGVISLGNGKSATVVAIPTPGPSGVVVAGLTLVPEGSPITIAGETVSALPNGAAVLVVFDGTTSTASNGDIIGIGNEQFVTIVPVPSNAAALDNVVVAGQTLTPGGPAITRNGFTLSALPGSALLVETGIVSSTIAIAHGSSVGIGSESGLSASGPSIAGVAITLGGHTISAVPDGVVVDGTTVTASGLAQTIHGTVYSVNSDRALVVAESSTLGVGGFDGLIGPIQTAVDAMGASLTTSSSGSQSSSTKSAGSASIPGLKTSATAIASSAMSGAGTCLIALSSVMAVTMGLGTVLLGW</sequence>
<feature type="region of interest" description="Disordered" evidence="1">
    <location>
        <begin position="964"/>
        <end position="984"/>
    </location>
</feature>
<feature type="compositionally biased region" description="Polar residues" evidence="1">
    <location>
        <begin position="364"/>
        <end position="380"/>
    </location>
</feature>
<comment type="caution">
    <text evidence="2">The sequence shown here is derived from an EMBL/GenBank/DDBJ whole genome shotgun (WGS) entry which is preliminary data.</text>
</comment>
<feature type="compositionally biased region" description="Low complexity" evidence="1">
    <location>
        <begin position="530"/>
        <end position="542"/>
    </location>
</feature>
<feature type="compositionally biased region" description="Low complexity" evidence="1">
    <location>
        <begin position="463"/>
        <end position="482"/>
    </location>
</feature>
<dbReference type="Proteomes" id="UP001310594">
    <property type="component" value="Unassembled WGS sequence"/>
</dbReference>
<reference evidence="2" key="1">
    <citation type="submission" date="2023-08" db="EMBL/GenBank/DDBJ databases">
        <title>Black Yeasts Isolated from many extreme environments.</title>
        <authorList>
            <person name="Coleine C."/>
            <person name="Stajich J.E."/>
            <person name="Selbmann L."/>
        </authorList>
    </citation>
    <scope>NUCLEOTIDE SEQUENCE</scope>
    <source>
        <strain evidence="2">CCFEE 5810</strain>
    </source>
</reference>
<feature type="compositionally biased region" description="Low complexity" evidence="1">
    <location>
        <begin position="382"/>
        <end position="399"/>
    </location>
</feature>
<dbReference type="AlphaFoldDB" id="A0AAN7WA32"/>
<evidence type="ECO:0000256" key="1">
    <source>
        <dbReference type="SAM" id="MobiDB-lite"/>
    </source>
</evidence>
<accession>A0AAN7WA32</accession>
<gene>
    <name evidence="2" type="ORF">LTR97_009948</name>
</gene>
<dbReference type="EMBL" id="JAVRQU010000017">
    <property type="protein sequence ID" value="KAK5693379.1"/>
    <property type="molecule type" value="Genomic_DNA"/>
</dbReference>
<proteinExistence type="predicted"/>
<evidence type="ECO:0000313" key="2">
    <source>
        <dbReference type="EMBL" id="KAK5693379.1"/>
    </source>
</evidence>
<name>A0AAN7WA32_9PEZI</name>
<evidence type="ECO:0000313" key="3">
    <source>
        <dbReference type="Proteomes" id="UP001310594"/>
    </source>
</evidence>